<keyword evidence="2" id="KW-1185">Reference proteome</keyword>
<evidence type="ECO:0000313" key="2">
    <source>
        <dbReference type="Proteomes" id="UP000708208"/>
    </source>
</evidence>
<comment type="caution">
    <text evidence="1">The sequence shown here is derived from an EMBL/GenBank/DDBJ whole genome shotgun (WGS) entry which is preliminary data.</text>
</comment>
<dbReference type="Proteomes" id="UP000708208">
    <property type="component" value="Unassembled WGS sequence"/>
</dbReference>
<dbReference type="EMBL" id="CAJVCH010277709">
    <property type="protein sequence ID" value="CAG7734865.1"/>
    <property type="molecule type" value="Genomic_DNA"/>
</dbReference>
<dbReference type="AlphaFoldDB" id="A0A8J2K8V8"/>
<protein>
    <submittedName>
        <fullName evidence="1">Uncharacterized protein</fullName>
    </submittedName>
</protein>
<name>A0A8J2K8V8_9HEXA</name>
<gene>
    <name evidence="1" type="ORF">AFUS01_LOCUS23228</name>
</gene>
<accession>A0A8J2K8V8</accession>
<organism evidence="1 2">
    <name type="scientific">Allacma fusca</name>
    <dbReference type="NCBI Taxonomy" id="39272"/>
    <lineage>
        <taxon>Eukaryota</taxon>
        <taxon>Metazoa</taxon>
        <taxon>Ecdysozoa</taxon>
        <taxon>Arthropoda</taxon>
        <taxon>Hexapoda</taxon>
        <taxon>Collembola</taxon>
        <taxon>Symphypleona</taxon>
        <taxon>Sminthuridae</taxon>
        <taxon>Allacma</taxon>
    </lineage>
</organism>
<reference evidence="1" key="1">
    <citation type="submission" date="2021-06" db="EMBL/GenBank/DDBJ databases">
        <authorList>
            <person name="Hodson N. C."/>
            <person name="Mongue J. A."/>
            <person name="Jaron S. K."/>
        </authorList>
    </citation>
    <scope>NUCLEOTIDE SEQUENCE</scope>
</reference>
<proteinExistence type="predicted"/>
<sequence length="76" mass="8483">MCVDISRGLFSSPNWASISLEYLGRSDKSRNSGIKCRYSSQVGANGNKYKESCFNVSDLQRFSLNAARASHHLMSF</sequence>
<evidence type="ECO:0000313" key="1">
    <source>
        <dbReference type="EMBL" id="CAG7734865.1"/>
    </source>
</evidence>